<dbReference type="PANTHER" id="PTHR46222">
    <property type="entry name" value="PEPTIDYL-PROLYL CIS-TRANS ISOMERASE FKBP7/14"/>
    <property type="match status" value="1"/>
</dbReference>
<dbReference type="PROSITE" id="PS50059">
    <property type="entry name" value="FKBP_PPIASE"/>
    <property type="match status" value="1"/>
</dbReference>
<dbReference type="PROSITE" id="PS00018">
    <property type="entry name" value="EF_HAND_1"/>
    <property type="match status" value="1"/>
</dbReference>
<dbReference type="SUPFAM" id="SSF47473">
    <property type="entry name" value="EF-hand"/>
    <property type="match status" value="1"/>
</dbReference>
<dbReference type="AlphaFoldDB" id="A0AA47M0J0"/>
<keyword evidence="7" id="KW-0106">Calcium</keyword>
<keyword evidence="4" id="KW-0732">Signal</keyword>
<reference evidence="14" key="1">
    <citation type="journal article" date="2023" name="Front. Mar. Sci.">
        <title>A new Merluccius polli reference genome to investigate the effects of global change in West African waters.</title>
        <authorList>
            <person name="Mateo J.L."/>
            <person name="Blanco-Fernandez C."/>
            <person name="Garcia-Vazquez E."/>
            <person name="Machado-Schiaffino G."/>
        </authorList>
    </citation>
    <scope>NUCLEOTIDE SEQUENCE</scope>
    <source>
        <strain evidence="14">C29</strain>
        <tissue evidence="14">Fin</tissue>
    </source>
</reference>
<evidence type="ECO:0000256" key="6">
    <source>
        <dbReference type="ARBA" id="ARBA00022824"/>
    </source>
</evidence>
<dbReference type="GO" id="GO:0005783">
    <property type="term" value="C:endoplasmic reticulum"/>
    <property type="evidence" value="ECO:0007669"/>
    <property type="project" value="UniProtKB-ARBA"/>
</dbReference>
<accession>A0AA47M0J0</accession>
<dbReference type="InterPro" id="IPR018247">
    <property type="entry name" value="EF_Hand_1_Ca_BS"/>
</dbReference>
<dbReference type="GO" id="GO:0005509">
    <property type="term" value="F:calcium ion binding"/>
    <property type="evidence" value="ECO:0007669"/>
    <property type="project" value="InterPro"/>
</dbReference>
<dbReference type="Pfam" id="PF00254">
    <property type="entry name" value="FKBP_C"/>
    <property type="match status" value="1"/>
</dbReference>
<evidence type="ECO:0000256" key="1">
    <source>
        <dbReference type="ARBA" id="ARBA00000971"/>
    </source>
</evidence>
<proteinExistence type="predicted"/>
<evidence type="ECO:0000256" key="2">
    <source>
        <dbReference type="ARBA" id="ARBA00013194"/>
    </source>
</evidence>
<evidence type="ECO:0000313" key="14">
    <source>
        <dbReference type="EMBL" id="KAK0131398.1"/>
    </source>
</evidence>
<evidence type="ECO:0000256" key="4">
    <source>
        <dbReference type="ARBA" id="ARBA00022729"/>
    </source>
</evidence>
<evidence type="ECO:0000259" key="12">
    <source>
        <dbReference type="PROSITE" id="PS50059"/>
    </source>
</evidence>
<keyword evidence="3" id="KW-0479">Metal-binding</keyword>
<evidence type="ECO:0000256" key="3">
    <source>
        <dbReference type="ARBA" id="ARBA00022723"/>
    </source>
</evidence>
<dbReference type="InterPro" id="IPR052273">
    <property type="entry name" value="PPIase_FKBP"/>
</dbReference>
<evidence type="ECO:0000256" key="8">
    <source>
        <dbReference type="ARBA" id="ARBA00023110"/>
    </source>
</evidence>
<feature type="domain" description="PPIase FKBP-type" evidence="12">
    <location>
        <begin position="58"/>
        <end position="125"/>
    </location>
</feature>
<name>A0AA47M0J0_MERPO</name>
<evidence type="ECO:0000256" key="5">
    <source>
        <dbReference type="ARBA" id="ARBA00022737"/>
    </source>
</evidence>
<dbReference type="EMBL" id="JAOPHQ010006546">
    <property type="protein sequence ID" value="KAK0131398.1"/>
    <property type="molecule type" value="Genomic_DNA"/>
</dbReference>
<organism evidence="14 15">
    <name type="scientific">Merluccius polli</name>
    <name type="common">Benguela hake</name>
    <name type="synonym">Merluccius cadenati</name>
    <dbReference type="NCBI Taxonomy" id="89951"/>
    <lineage>
        <taxon>Eukaryota</taxon>
        <taxon>Metazoa</taxon>
        <taxon>Chordata</taxon>
        <taxon>Craniata</taxon>
        <taxon>Vertebrata</taxon>
        <taxon>Euteleostomi</taxon>
        <taxon>Actinopterygii</taxon>
        <taxon>Neopterygii</taxon>
        <taxon>Teleostei</taxon>
        <taxon>Neoteleostei</taxon>
        <taxon>Acanthomorphata</taxon>
        <taxon>Zeiogadaria</taxon>
        <taxon>Gadariae</taxon>
        <taxon>Gadiformes</taxon>
        <taxon>Gadoidei</taxon>
        <taxon>Merlucciidae</taxon>
        <taxon>Merluccius</taxon>
    </lineage>
</organism>
<keyword evidence="10 11" id="KW-0413">Isomerase</keyword>
<evidence type="ECO:0000256" key="9">
    <source>
        <dbReference type="ARBA" id="ARBA00023180"/>
    </source>
</evidence>
<keyword evidence="15" id="KW-1185">Reference proteome</keyword>
<dbReference type="GO" id="GO:0003755">
    <property type="term" value="F:peptidyl-prolyl cis-trans isomerase activity"/>
    <property type="evidence" value="ECO:0007669"/>
    <property type="project" value="UniProtKB-KW"/>
</dbReference>
<keyword evidence="6" id="KW-0256">Endoplasmic reticulum</keyword>
<dbReference type="InterPro" id="IPR011992">
    <property type="entry name" value="EF-hand-dom_pair"/>
</dbReference>
<keyword evidence="5" id="KW-0677">Repeat</keyword>
<keyword evidence="9" id="KW-0325">Glycoprotein</keyword>
<evidence type="ECO:0000313" key="15">
    <source>
        <dbReference type="Proteomes" id="UP001174136"/>
    </source>
</evidence>
<gene>
    <name evidence="14" type="primary">FKBP14</name>
    <name evidence="14" type="ORF">N1851_033891</name>
</gene>
<dbReference type="Proteomes" id="UP001174136">
    <property type="component" value="Unassembled WGS sequence"/>
</dbReference>
<sequence>METLGRECVVAFRYKAKWQGIRQAFAVPRATNHFCLSAALMARSYTQTFCVRIGNQNMDTLLVHNEGFLESNGTMFHSSRLHGDNNPVCFTLGTREVLKVWDKVMQNMCTGEKRKLTIPPPLAMGRKEKARSHRAAHWFLTLSLWRSGTVPGHMSPSRRWISTRTESCPDKVKEYLMKQFEKHGYQANTHHEFMVDYIFNMEDEDKDGFITTREFTYTHNEL</sequence>
<evidence type="ECO:0000256" key="11">
    <source>
        <dbReference type="PROSITE-ProRule" id="PRU00277"/>
    </source>
</evidence>
<dbReference type="Gene3D" id="3.10.50.40">
    <property type="match status" value="1"/>
</dbReference>
<dbReference type="PROSITE" id="PS50222">
    <property type="entry name" value="EF_HAND_2"/>
    <property type="match status" value="1"/>
</dbReference>
<dbReference type="Gene3D" id="1.10.238.10">
    <property type="entry name" value="EF-hand"/>
    <property type="match status" value="1"/>
</dbReference>
<feature type="domain" description="EF-hand" evidence="13">
    <location>
        <begin position="190"/>
        <end position="222"/>
    </location>
</feature>
<evidence type="ECO:0000256" key="10">
    <source>
        <dbReference type="ARBA" id="ARBA00023235"/>
    </source>
</evidence>
<comment type="caution">
    <text evidence="14">The sequence shown here is derived from an EMBL/GenBank/DDBJ whole genome shotgun (WGS) entry which is preliminary data.</text>
</comment>
<dbReference type="InterPro" id="IPR001179">
    <property type="entry name" value="PPIase_FKBP_dom"/>
</dbReference>
<evidence type="ECO:0000256" key="7">
    <source>
        <dbReference type="ARBA" id="ARBA00022837"/>
    </source>
</evidence>
<comment type="catalytic activity">
    <reaction evidence="1 11">
        <text>[protein]-peptidylproline (omega=180) = [protein]-peptidylproline (omega=0)</text>
        <dbReference type="Rhea" id="RHEA:16237"/>
        <dbReference type="Rhea" id="RHEA-COMP:10747"/>
        <dbReference type="Rhea" id="RHEA-COMP:10748"/>
        <dbReference type="ChEBI" id="CHEBI:83833"/>
        <dbReference type="ChEBI" id="CHEBI:83834"/>
        <dbReference type="EC" id="5.2.1.8"/>
    </reaction>
</comment>
<dbReference type="InterPro" id="IPR002048">
    <property type="entry name" value="EF_hand_dom"/>
</dbReference>
<dbReference type="SUPFAM" id="SSF54534">
    <property type="entry name" value="FKBP-like"/>
    <property type="match status" value="1"/>
</dbReference>
<evidence type="ECO:0000259" key="13">
    <source>
        <dbReference type="PROSITE" id="PS50222"/>
    </source>
</evidence>
<protein>
    <recommendedName>
        <fullName evidence="2 11">peptidylprolyl isomerase</fullName>
        <ecNumber evidence="2 11">5.2.1.8</ecNumber>
    </recommendedName>
</protein>
<keyword evidence="8 11" id="KW-0697">Rotamase</keyword>
<dbReference type="PANTHER" id="PTHR46222:SF1">
    <property type="entry name" value="PEPTIDYL-PROLYL CIS-TRANS ISOMERASE FKBP14"/>
    <property type="match status" value="1"/>
</dbReference>
<dbReference type="EC" id="5.2.1.8" evidence="2 11"/>
<dbReference type="InterPro" id="IPR046357">
    <property type="entry name" value="PPIase_dom_sf"/>
</dbReference>